<gene>
    <name evidence="9" type="ORF">B0I36DRAFT_299791</name>
</gene>
<dbReference type="InterPro" id="IPR004839">
    <property type="entry name" value="Aminotransferase_I/II_large"/>
</dbReference>
<evidence type="ECO:0000313" key="9">
    <source>
        <dbReference type="EMBL" id="KAH7012622.1"/>
    </source>
</evidence>
<dbReference type="FunFam" id="3.90.1150.10:FF:000001">
    <property type="entry name" value="Aspartate aminotransferase"/>
    <property type="match status" value="1"/>
</dbReference>
<protein>
    <recommendedName>
        <fullName evidence="7">Aspartate aminotransferase</fullName>
        <ecNumber evidence="7">2.6.1.1</ecNumber>
    </recommendedName>
</protein>
<dbReference type="InterPro" id="IPR015422">
    <property type="entry name" value="PyrdxlP-dep_Trfase_small"/>
</dbReference>
<dbReference type="Proteomes" id="UP000756346">
    <property type="component" value="Unassembled WGS sequence"/>
</dbReference>
<dbReference type="EMBL" id="JAGTJQ010000014">
    <property type="protein sequence ID" value="KAH7012622.1"/>
    <property type="molecule type" value="Genomic_DNA"/>
</dbReference>
<dbReference type="SUPFAM" id="SSF53383">
    <property type="entry name" value="PLP-dependent transferases"/>
    <property type="match status" value="1"/>
</dbReference>
<comment type="caution">
    <text evidence="9">The sequence shown here is derived from an EMBL/GenBank/DDBJ whole genome shotgun (WGS) entry which is preliminary data.</text>
</comment>
<dbReference type="NCBIfam" id="NF006719">
    <property type="entry name" value="PRK09257.1"/>
    <property type="match status" value="1"/>
</dbReference>
<dbReference type="InterPro" id="IPR000796">
    <property type="entry name" value="Asp_trans"/>
</dbReference>
<keyword evidence="6" id="KW-0663">Pyridoxal phosphate</keyword>
<keyword evidence="5 7" id="KW-0808">Transferase</keyword>
<feature type="domain" description="Aminotransferase class I/classII large" evidence="8">
    <location>
        <begin position="29"/>
        <end position="396"/>
    </location>
</feature>
<dbReference type="InterPro" id="IPR015424">
    <property type="entry name" value="PyrdxlP-dep_Trfase"/>
</dbReference>
<comment type="miscellaneous">
    <text evidence="7">In eukaryotes there are cytoplasmic, mitochondrial and chloroplastic isozymes.</text>
</comment>
<evidence type="ECO:0000256" key="7">
    <source>
        <dbReference type="RuleBase" id="RU000480"/>
    </source>
</evidence>
<dbReference type="AlphaFoldDB" id="A0A9P9BI18"/>
<keyword evidence="10" id="KW-1185">Reference proteome</keyword>
<comment type="catalytic activity">
    <reaction evidence="7">
        <text>L-aspartate + 2-oxoglutarate = oxaloacetate + L-glutamate</text>
        <dbReference type="Rhea" id="RHEA:21824"/>
        <dbReference type="ChEBI" id="CHEBI:16452"/>
        <dbReference type="ChEBI" id="CHEBI:16810"/>
        <dbReference type="ChEBI" id="CHEBI:29985"/>
        <dbReference type="ChEBI" id="CHEBI:29991"/>
        <dbReference type="EC" id="2.6.1.1"/>
    </reaction>
</comment>
<keyword evidence="4 7" id="KW-0032">Aminotransferase</keyword>
<sequence length="403" mass="45395">MSLLDELPVAPPDPAFSLVAAFKDDTCEGKVDLCPGFYRDENARPWILPAVRQAKERLHAKTGDHEYLPLAGLPSLLRSSQRLLFGAERDVSRLASLQTVSGTGANYIAAQFLSSRLQPKRVWIPDPTWVNHPEIWKLAGPEVEQRYYPYYDKERHRVDLDGMRNTLQQDARRGDVIILHACAHNPTGADFTTEQWRNVAALCEEIGLFAVFDVAYQGFATGDLVNDVFGITYFYDKLTLEFAVMQSFSKNFGLYGERIGVLHVVARDVSTASKLTPLLTRLSRAEITSCPSYGARLVVEVLEDPALYEQWLKDLRTMSDRIKDMRKDLYDGLQRRNVHGSWDHILTDIGMFSMTGLSPEQVAELREKHHVYLLPSGRLSMAGLTKQNLETVVSAIHDILGSV</sequence>
<dbReference type="FunFam" id="3.40.640.10:FF:000066">
    <property type="entry name" value="Aspartate aminotransferase"/>
    <property type="match status" value="1"/>
</dbReference>
<reference evidence="9" key="1">
    <citation type="journal article" date="2021" name="Nat. Commun.">
        <title>Genetic determinants of endophytism in the Arabidopsis root mycobiome.</title>
        <authorList>
            <person name="Mesny F."/>
            <person name="Miyauchi S."/>
            <person name="Thiergart T."/>
            <person name="Pickel B."/>
            <person name="Atanasova L."/>
            <person name="Karlsson M."/>
            <person name="Huettel B."/>
            <person name="Barry K.W."/>
            <person name="Haridas S."/>
            <person name="Chen C."/>
            <person name="Bauer D."/>
            <person name="Andreopoulos W."/>
            <person name="Pangilinan J."/>
            <person name="LaButti K."/>
            <person name="Riley R."/>
            <person name="Lipzen A."/>
            <person name="Clum A."/>
            <person name="Drula E."/>
            <person name="Henrissat B."/>
            <person name="Kohler A."/>
            <person name="Grigoriev I.V."/>
            <person name="Martin F.M."/>
            <person name="Hacquard S."/>
        </authorList>
    </citation>
    <scope>NUCLEOTIDE SEQUENCE</scope>
    <source>
        <strain evidence="9">MPI-CAGE-CH-0230</strain>
    </source>
</reference>
<comment type="similarity">
    <text evidence="2">Belongs to the class-I pyridoxal-phosphate-dependent aminotransferase family.</text>
</comment>
<evidence type="ECO:0000313" key="10">
    <source>
        <dbReference type="Proteomes" id="UP000756346"/>
    </source>
</evidence>
<dbReference type="Gene3D" id="3.40.640.10">
    <property type="entry name" value="Type I PLP-dependent aspartate aminotransferase-like (Major domain)"/>
    <property type="match status" value="1"/>
</dbReference>
<dbReference type="PROSITE" id="PS00105">
    <property type="entry name" value="AA_TRANSFER_CLASS_1"/>
    <property type="match status" value="1"/>
</dbReference>
<dbReference type="EC" id="2.6.1.1" evidence="7"/>
<dbReference type="PRINTS" id="PR00799">
    <property type="entry name" value="TRANSAMINASE"/>
</dbReference>
<accession>A0A9P9BI18</accession>
<name>A0A9P9BI18_9PEZI</name>
<dbReference type="GeneID" id="70181535"/>
<dbReference type="InterPro" id="IPR004838">
    <property type="entry name" value="NHTrfase_class1_PyrdxlP-BS"/>
</dbReference>
<evidence type="ECO:0000256" key="6">
    <source>
        <dbReference type="ARBA" id="ARBA00022898"/>
    </source>
</evidence>
<dbReference type="GO" id="GO:0030170">
    <property type="term" value="F:pyridoxal phosphate binding"/>
    <property type="evidence" value="ECO:0007669"/>
    <property type="project" value="InterPro"/>
</dbReference>
<evidence type="ECO:0000256" key="4">
    <source>
        <dbReference type="ARBA" id="ARBA00022576"/>
    </source>
</evidence>
<dbReference type="Pfam" id="PF00155">
    <property type="entry name" value="Aminotran_1_2"/>
    <property type="match status" value="1"/>
</dbReference>
<evidence type="ECO:0000259" key="8">
    <source>
        <dbReference type="Pfam" id="PF00155"/>
    </source>
</evidence>
<evidence type="ECO:0000256" key="3">
    <source>
        <dbReference type="ARBA" id="ARBA00011738"/>
    </source>
</evidence>
<proteinExistence type="inferred from homology"/>
<evidence type="ECO:0000256" key="1">
    <source>
        <dbReference type="ARBA" id="ARBA00001933"/>
    </source>
</evidence>
<dbReference type="PANTHER" id="PTHR11879">
    <property type="entry name" value="ASPARTATE AMINOTRANSFERASE"/>
    <property type="match status" value="1"/>
</dbReference>
<dbReference type="GO" id="GO:0004069">
    <property type="term" value="F:L-aspartate:2-oxoglutarate aminotransferase activity"/>
    <property type="evidence" value="ECO:0007669"/>
    <property type="project" value="UniProtKB-EC"/>
</dbReference>
<dbReference type="RefSeq" id="XP_046004887.1">
    <property type="nucleotide sequence ID" value="XM_046151989.1"/>
</dbReference>
<dbReference type="CDD" id="cd00609">
    <property type="entry name" value="AAT_like"/>
    <property type="match status" value="1"/>
</dbReference>
<evidence type="ECO:0000256" key="2">
    <source>
        <dbReference type="ARBA" id="ARBA00007441"/>
    </source>
</evidence>
<dbReference type="PANTHER" id="PTHR11879:SF20">
    <property type="entry name" value="ASPARTATE AMINOTRANSFERASE"/>
    <property type="match status" value="1"/>
</dbReference>
<organism evidence="9 10">
    <name type="scientific">Microdochium trichocladiopsis</name>
    <dbReference type="NCBI Taxonomy" id="1682393"/>
    <lineage>
        <taxon>Eukaryota</taxon>
        <taxon>Fungi</taxon>
        <taxon>Dikarya</taxon>
        <taxon>Ascomycota</taxon>
        <taxon>Pezizomycotina</taxon>
        <taxon>Sordariomycetes</taxon>
        <taxon>Xylariomycetidae</taxon>
        <taxon>Xylariales</taxon>
        <taxon>Microdochiaceae</taxon>
        <taxon>Microdochium</taxon>
    </lineage>
</organism>
<dbReference type="GO" id="GO:0005829">
    <property type="term" value="C:cytosol"/>
    <property type="evidence" value="ECO:0007669"/>
    <property type="project" value="TreeGrafter"/>
</dbReference>
<evidence type="ECO:0000256" key="5">
    <source>
        <dbReference type="ARBA" id="ARBA00022679"/>
    </source>
</evidence>
<comment type="cofactor">
    <cofactor evidence="1">
        <name>pyridoxal 5'-phosphate</name>
        <dbReference type="ChEBI" id="CHEBI:597326"/>
    </cofactor>
</comment>
<dbReference type="GO" id="GO:0006532">
    <property type="term" value="P:aspartate biosynthetic process"/>
    <property type="evidence" value="ECO:0007669"/>
    <property type="project" value="TreeGrafter"/>
</dbReference>
<dbReference type="Gene3D" id="3.90.1150.10">
    <property type="entry name" value="Aspartate Aminotransferase, domain 1"/>
    <property type="match status" value="1"/>
</dbReference>
<dbReference type="OrthoDB" id="550424at2759"/>
<dbReference type="InterPro" id="IPR015421">
    <property type="entry name" value="PyrdxlP-dep_Trfase_major"/>
</dbReference>
<comment type="subunit">
    <text evidence="3 7">Homodimer.</text>
</comment>